<comment type="similarity">
    <text evidence="1">Belongs to the peptidase S1C family.</text>
</comment>
<dbReference type="SMART" id="SM00228">
    <property type="entry name" value="PDZ"/>
    <property type="match status" value="1"/>
</dbReference>
<feature type="region of interest" description="Disordered" evidence="4">
    <location>
        <begin position="1"/>
        <end position="20"/>
    </location>
</feature>
<name>A0A9D2H8L6_9FIRM</name>
<organism evidence="7 8">
    <name type="scientific">Candidatus Mediterraneibacter pullicola</name>
    <dbReference type="NCBI Taxonomy" id="2838682"/>
    <lineage>
        <taxon>Bacteria</taxon>
        <taxon>Bacillati</taxon>
        <taxon>Bacillota</taxon>
        <taxon>Clostridia</taxon>
        <taxon>Lachnospirales</taxon>
        <taxon>Lachnospiraceae</taxon>
        <taxon>Mediterraneibacter</taxon>
    </lineage>
</organism>
<dbReference type="Gene3D" id="2.40.10.120">
    <property type="match status" value="1"/>
</dbReference>
<feature type="transmembrane region" description="Helical" evidence="5">
    <location>
        <begin position="44"/>
        <end position="62"/>
    </location>
</feature>
<gene>
    <name evidence="7" type="ORF">H9798_00095</name>
</gene>
<protein>
    <submittedName>
        <fullName evidence="7">S1C family serine protease</fullName>
    </submittedName>
</protein>
<dbReference type="Pfam" id="PF13365">
    <property type="entry name" value="Trypsin_2"/>
    <property type="match status" value="1"/>
</dbReference>
<keyword evidence="5" id="KW-0812">Transmembrane</keyword>
<keyword evidence="2 7" id="KW-0645">Protease</keyword>
<dbReference type="SUPFAM" id="SSF50156">
    <property type="entry name" value="PDZ domain-like"/>
    <property type="match status" value="1"/>
</dbReference>
<dbReference type="GO" id="GO:0006508">
    <property type="term" value="P:proteolysis"/>
    <property type="evidence" value="ECO:0007669"/>
    <property type="project" value="UniProtKB-KW"/>
</dbReference>
<accession>A0A9D2H8L6</accession>
<reference evidence="7" key="2">
    <citation type="submission" date="2021-04" db="EMBL/GenBank/DDBJ databases">
        <authorList>
            <person name="Gilroy R."/>
        </authorList>
    </citation>
    <scope>NUCLEOTIDE SEQUENCE</scope>
    <source>
        <strain evidence="7">ChiSjej2B20-11307</strain>
    </source>
</reference>
<evidence type="ECO:0000313" key="8">
    <source>
        <dbReference type="Proteomes" id="UP000824223"/>
    </source>
</evidence>
<evidence type="ECO:0000256" key="3">
    <source>
        <dbReference type="ARBA" id="ARBA00022801"/>
    </source>
</evidence>
<dbReference type="InterPro" id="IPR036034">
    <property type="entry name" value="PDZ_sf"/>
</dbReference>
<dbReference type="InterPro" id="IPR009003">
    <property type="entry name" value="Peptidase_S1_PA"/>
</dbReference>
<dbReference type="Gene3D" id="2.30.42.10">
    <property type="match status" value="1"/>
</dbReference>
<evidence type="ECO:0000313" key="7">
    <source>
        <dbReference type="EMBL" id="HJA05541.1"/>
    </source>
</evidence>
<comment type="caution">
    <text evidence="7">The sequence shown here is derived from an EMBL/GenBank/DDBJ whole genome shotgun (WGS) entry which is preliminary data.</text>
</comment>
<dbReference type="PANTHER" id="PTHR22939:SF129">
    <property type="entry name" value="SERINE PROTEASE HTRA2, MITOCHONDRIAL"/>
    <property type="match status" value="1"/>
</dbReference>
<dbReference type="GO" id="GO:0004252">
    <property type="term" value="F:serine-type endopeptidase activity"/>
    <property type="evidence" value="ECO:0007669"/>
    <property type="project" value="InterPro"/>
</dbReference>
<dbReference type="AlphaFoldDB" id="A0A9D2H8L6"/>
<proteinExistence type="inferred from homology"/>
<keyword evidence="5" id="KW-0472">Membrane</keyword>
<dbReference type="Proteomes" id="UP000824223">
    <property type="component" value="Unassembled WGS sequence"/>
</dbReference>
<dbReference type="EMBL" id="DXAK01000001">
    <property type="protein sequence ID" value="HJA05541.1"/>
    <property type="molecule type" value="Genomic_DNA"/>
</dbReference>
<keyword evidence="5" id="KW-1133">Transmembrane helix</keyword>
<dbReference type="PRINTS" id="PR00834">
    <property type="entry name" value="PROTEASES2C"/>
</dbReference>
<reference evidence="7" key="1">
    <citation type="journal article" date="2021" name="PeerJ">
        <title>Extensive microbial diversity within the chicken gut microbiome revealed by metagenomics and culture.</title>
        <authorList>
            <person name="Gilroy R."/>
            <person name="Ravi A."/>
            <person name="Getino M."/>
            <person name="Pursley I."/>
            <person name="Horton D.L."/>
            <person name="Alikhan N.F."/>
            <person name="Baker D."/>
            <person name="Gharbi K."/>
            <person name="Hall N."/>
            <person name="Watson M."/>
            <person name="Adriaenssens E.M."/>
            <person name="Foster-Nyarko E."/>
            <person name="Jarju S."/>
            <person name="Secka A."/>
            <person name="Antonio M."/>
            <person name="Oren A."/>
            <person name="Chaudhuri R.R."/>
            <person name="La Ragione R."/>
            <person name="Hildebrand F."/>
            <person name="Pallen M.J."/>
        </authorList>
    </citation>
    <scope>NUCLEOTIDE SEQUENCE</scope>
    <source>
        <strain evidence="7">ChiSjej2B20-11307</strain>
    </source>
</reference>
<dbReference type="SUPFAM" id="SSF50494">
    <property type="entry name" value="Trypsin-like serine proteases"/>
    <property type="match status" value="1"/>
</dbReference>
<keyword evidence="3" id="KW-0378">Hydrolase</keyword>
<evidence type="ECO:0000256" key="1">
    <source>
        <dbReference type="ARBA" id="ARBA00010541"/>
    </source>
</evidence>
<evidence type="ECO:0000259" key="6">
    <source>
        <dbReference type="PROSITE" id="PS50106"/>
    </source>
</evidence>
<dbReference type="InterPro" id="IPR001940">
    <property type="entry name" value="Peptidase_S1C"/>
</dbReference>
<dbReference type="PANTHER" id="PTHR22939">
    <property type="entry name" value="SERINE PROTEASE FAMILY S1C HTRA-RELATED"/>
    <property type="match status" value="1"/>
</dbReference>
<evidence type="ECO:0000256" key="2">
    <source>
        <dbReference type="ARBA" id="ARBA00022670"/>
    </source>
</evidence>
<feature type="domain" description="PDZ" evidence="6">
    <location>
        <begin position="318"/>
        <end position="409"/>
    </location>
</feature>
<dbReference type="Pfam" id="PF13180">
    <property type="entry name" value="PDZ_2"/>
    <property type="match status" value="1"/>
</dbReference>
<evidence type="ECO:0000256" key="4">
    <source>
        <dbReference type="SAM" id="MobiDB-lite"/>
    </source>
</evidence>
<sequence>MPNDKDHDLSQEEGSEEKKYSFLRETIKPKPISREQLGKQFVRIAIYGVILGVFACLGFFALKPLVQNWFRGELETVNIPEDEEPSEETAEGVDAEEALAPAADAGTYEEMMASMKERAEEAEKGLVSVKPVMEEQDWDADMTGISDGVTGVITADNGQELLILADSSVCGMASKWTVTFQDGKTYSASLKRRDNNTHLAVFSVLRGNISDSTWSAVNVSTLGNSNLVKQGDVVIALGNMFGYADGMAYGVISSTDYKEALFDGEYDILATDIPAEQEGTGILFNMDGEVIGMISSSVWTETENSMANAYAISDLKSVIELLANGQSVPYVGVYGTTVTSQLTEEQGIPSGVYVVDIDPDSPAMAAGIQIGDVICTVSGEDIGSIVSYQRTVLETKTGDEVKFKGKRLGVEGYVDIDFTVTIGSSE</sequence>
<dbReference type="InterPro" id="IPR001478">
    <property type="entry name" value="PDZ"/>
</dbReference>
<dbReference type="PROSITE" id="PS50106">
    <property type="entry name" value="PDZ"/>
    <property type="match status" value="1"/>
</dbReference>
<evidence type="ECO:0000256" key="5">
    <source>
        <dbReference type="SAM" id="Phobius"/>
    </source>
</evidence>